<gene>
    <name evidence="4" type="ORF">J2S07_002825</name>
</gene>
<dbReference type="Gene3D" id="1.10.260.50">
    <property type="match status" value="1"/>
</dbReference>
<dbReference type="NCBIfam" id="NF002806">
    <property type="entry name" value="PRK02948.1"/>
    <property type="match status" value="1"/>
</dbReference>
<dbReference type="GO" id="GO:0031071">
    <property type="term" value="F:cysteine desulfurase activity"/>
    <property type="evidence" value="ECO:0007669"/>
    <property type="project" value="UniProtKB-EC"/>
</dbReference>
<dbReference type="Pfam" id="PF00266">
    <property type="entry name" value="Aminotran_5"/>
    <property type="match status" value="1"/>
</dbReference>
<name>A0ABT9V6C2_9BACL</name>
<dbReference type="PANTHER" id="PTHR11601">
    <property type="entry name" value="CYSTEINE DESULFURYLASE FAMILY MEMBER"/>
    <property type="match status" value="1"/>
</dbReference>
<evidence type="ECO:0000256" key="1">
    <source>
        <dbReference type="ARBA" id="ARBA00001933"/>
    </source>
</evidence>
<evidence type="ECO:0000256" key="2">
    <source>
        <dbReference type="ARBA" id="ARBA00022898"/>
    </source>
</evidence>
<dbReference type="InterPro" id="IPR016454">
    <property type="entry name" value="Cysteine_dSase"/>
</dbReference>
<dbReference type="InterPro" id="IPR015422">
    <property type="entry name" value="PyrdxlP-dep_Trfase_small"/>
</dbReference>
<comment type="caution">
    <text evidence="4">The sequence shown here is derived from an EMBL/GenBank/DDBJ whole genome shotgun (WGS) entry which is preliminary data.</text>
</comment>
<evidence type="ECO:0000313" key="4">
    <source>
        <dbReference type="EMBL" id="MDQ0156504.1"/>
    </source>
</evidence>
<comment type="cofactor">
    <cofactor evidence="1">
        <name>pyridoxal 5'-phosphate</name>
        <dbReference type="ChEBI" id="CHEBI:597326"/>
    </cofactor>
</comment>
<accession>A0ABT9V6C2</accession>
<dbReference type="PIRSF" id="PIRSF005572">
    <property type="entry name" value="NifS"/>
    <property type="match status" value="1"/>
</dbReference>
<evidence type="ECO:0000259" key="3">
    <source>
        <dbReference type="Pfam" id="PF00266"/>
    </source>
</evidence>
<protein>
    <submittedName>
        <fullName evidence="4">Cysteine desulfurase</fullName>
        <ecNumber evidence="4">2.8.1.7</ecNumber>
    </submittedName>
</protein>
<feature type="domain" description="Aminotransferase class V" evidence="3">
    <location>
        <begin position="6"/>
        <end position="365"/>
    </location>
</feature>
<dbReference type="InterPro" id="IPR015424">
    <property type="entry name" value="PyrdxlP-dep_Trfase"/>
</dbReference>
<dbReference type="InterPro" id="IPR015421">
    <property type="entry name" value="PyrdxlP-dep_Trfase_major"/>
</dbReference>
<sequence>MTSNFIYFDNSATTKPYKEVVDSFVKVSTDYFGNPSSLHRIGGEAEKLLSKGRKQIAEQLAVKPSEIIFTSGGTESNNLAVKGAALMHRNRGNHIITSAVEHASIKEPYKQLQELGFEVTILPVDDEGRVSVRELANAISDQTILVSVMHVNNEVGTIQPIEQIGALLTSYPKVLFHVDHIQGVGKVPLNLQKSHVDLCSFSGHKFHGLKGTGLLYVREGVTLSPLLTGGSQERKYRSGTENVAGAVALAKALRLTLENMDEQVPRILKLKETIIRGIQDIEEIVVHTPAVNSAPHIINFSVKGFKAEVFVHALEEKDIYVSTTSACSSKKKAGSSTLTAMGVPEEIAGSAIRISLSHENTIEEANFVVDAIKETVNKLREVMK</sequence>
<keyword evidence="4" id="KW-0808">Transferase</keyword>
<dbReference type="PANTHER" id="PTHR11601:SF50">
    <property type="entry name" value="CYSTEINE DESULFURASE ISCS 2-RELATED"/>
    <property type="match status" value="1"/>
</dbReference>
<dbReference type="Gene3D" id="3.40.640.10">
    <property type="entry name" value="Type I PLP-dependent aspartate aminotransferase-like (Major domain)"/>
    <property type="match status" value="1"/>
</dbReference>
<evidence type="ECO:0000313" key="5">
    <source>
        <dbReference type="Proteomes" id="UP001231362"/>
    </source>
</evidence>
<dbReference type="EC" id="2.8.1.7" evidence="4"/>
<reference evidence="4 5" key="1">
    <citation type="submission" date="2023-07" db="EMBL/GenBank/DDBJ databases">
        <title>Genomic Encyclopedia of Type Strains, Phase IV (KMG-IV): sequencing the most valuable type-strain genomes for metagenomic binning, comparative biology and taxonomic classification.</title>
        <authorList>
            <person name="Goeker M."/>
        </authorList>
    </citation>
    <scope>NUCLEOTIDE SEQUENCE [LARGE SCALE GENOMIC DNA]</scope>
    <source>
        <strain evidence="4 5">DSM 23948</strain>
    </source>
</reference>
<keyword evidence="2" id="KW-0663">Pyridoxal phosphate</keyword>
<proteinExistence type="predicted"/>
<dbReference type="Gene3D" id="3.90.1150.10">
    <property type="entry name" value="Aspartate Aminotransferase, domain 1"/>
    <property type="match status" value="1"/>
</dbReference>
<dbReference type="RefSeq" id="WP_307151013.1">
    <property type="nucleotide sequence ID" value="NZ_JAUSTU010000013.1"/>
</dbReference>
<dbReference type="EMBL" id="JAUSTU010000013">
    <property type="protein sequence ID" value="MDQ0156504.1"/>
    <property type="molecule type" value="Genomic_DNA"/>
</dbReference>
<dbReference type="Proteomes" id="UP001231362">
    <property type="component" value="Unassembled WGS sequence"/>
</dbReference>
<dbReference type="InterPro" id="IPR000192">
    <property type="entry name" value="Aminotrans_V_dom"/>
</dbReference>
<dbReference type="SUPFAM" id="SSF53383">
    <property type="entry name" value="PLP-dependent transferases"/>
    <property type="match status" value="1"/>
</dbReference>
<organism evidence="4 5">
    <name type="scientific">Anoxybacillus andreesenii</name>
    <dbReference type="NCBI Taxonomy" id="1325932"/>
    <lineage>
        <taxon>Bacteria</taxon>
        <taxon>Bacillati</taxon>
        <taxon>Bacillota</taxon>
        <taxon>Bacilli</taxon>
        <taxon>Bacillales</taxon>
        <taxon>Anoxybacillaceae</taxon>
        <taxon>Anoxybacillus</taxon>
    </lineage>
</organism>
<keyword evidence="5" id="KW-1185">Reference proteome</keyword>